<dbReference type="EMBL" id="LGYO01000041">
    <property type="protein sequence ID" value="KNZ40905.1"/>
    <property type="molecule type" value="Genomic_DNA"/>
</dbReference>
<dbReference type="Gene3D" id="1.10.10.10">
    <property type="entry name" value="Winged helix-like DNA-binding domain superfamily/Winged helix DNA-binding domain"/>
    <property type="match status" value="1"/>
</dbReference>
<dbReference type="PANTHER" id="PTHR30136">
    <property type="entry name" value="HELIX-TURN-HELIX TRANSCRIPTIONAL REGULATOR, ICLR FAMILY"/>
    <property type="match status" value="1"/>
</dbReference>
<dbReference type="PROSITE" id="PS51078">
    <property type="entry name" value="ICLR_ED"/>
    <property type="match status" value="1"/>
</dbReference>
<dbReference type="Proteomes" id="UP000036873">
    <property type="component" value="Unassembled WGS sequence"/>
</dbReference>
<feature type="domain" description="IclR-ED" evidence="7">
    <location>
        <begin position="73"/>
        <end position="255"/>
    </location>
</feature>
<dbReference type="AlphaFoldDB" id="A0A0L6TZC7"/>
<evidence type="ECO:0000256" key="5">
    <source>
        <dbReference type="ARBA" id="ARBA00070406"/>
    </source>
</evidence>
<dbReference type="InterPro" id="IPR014757">
    <property type="entry name" value="Tscrpt_reg_IclR_C"/>
</dbReference>
<dbReference type="STRING" id="52689.AKG39_15160"/>
<dbReference type="GO" id="GO:0003700">
    <property type="term" value="F:DNA-binding transcription factor activity"/>
    <property type="evidence" value="ECO:0007669"/>
    <property type="project" value="TreeGrafter"/>
</dbReference>
<dbReference type="InterPro" id="IPR036388">
    <property type="entry name" value="WH-like_DNA-bd_sf"/>
</dbReference>
<proteinExistence type="predicted"/>
<evidence type="ECO:0000256" key="1">
    <source>
        <dbReference type="ARBA" id="ARBA00023015"/>
    </source>
</evidence>
<dbReference type="Gene3D" id="3.30.450.40">
    <property type="match status" value="1"/>
</dbReference>
<comment type="caution">
    <text evidence="8">The sequence shown here is derived from an EMBL/GenBank/DDBJ whole genome shotgun (WGS) entry which is preliminary data.</text>
</comment>
<dbReference type="OrthoDB" id="9791752at2"/>
<gene>
    <name evidence="8" type="ORF">AKG39_15160</name>
</gene>
<name>A0A0L6TZC7_9FIRM</name>
<evidence type="ECO:0000256" key="4">
    <source>
        <dbReference type="ARBA" id="ARBA00058938"/>
    </source>
</evidence>
<feature type="domain" description="HTH iclR-type" evidence="6">
    <location>
        <begin position="10"/>
        <end position="72"/>
    </location>
</feature>
<keyword evidence="2" id="KW-0238">DNA-binding</keyword>
<dbReference type="Pfam" id="PF09339">
    <property type="entry name" value="HTH_IclR"/>
    <property type="match status" value="1"/>
</dbReference>
<evidence type="ECO:0000256" key="2">
    <source>
        <dbReference type="ARBA" id="ARBA00023125"/>
    </source>
</evidence>
<comment type="function">
    <text evidence="4">May be an activator protein for the gylABX operon.</text>
</comment>
<dbReference type="InterPro" id="IPR036390">
    <property type="entry name" value="WH_DNA-bd_sf"/>
</dbReference>
<dbReference type="SUPFAM" id="SSF55781">
    <property type="entry name" value="GAF domain-like"/>
    <property type="match status" value="1"/>
</dbReference>
<evidence type="ECO:0000259" key="7">
    <source>
        <dbReference type="PROSITE" id="PS51078"/>
    </source>
</evidence>
<evidence type="ECO:0000313" key="8">
    <source>
        <dbReference type="EMBL" id="KNZ40905.1"/>
    </source>
</evidence>
<dbReference type="GO" id="GO:0045892">
    <property type="term" value="P:negative regulation of DNA-templated transcription"/>
    <property type="evidence" value="ECO:0007669"/>
    <property type="project" value="TreeGrafter"/>
</dbReference>
<dbReference type="PANTHER" id="PTHR30136:SF24">
    <property type="entry name" value="HTH-TYPE TRANSCRIPTIONAL REPRESSOR ALLR"/>
    <property type="match status" value="1"/>
</dbReference>
<dbReference type="SMART" id="SM00346">
    <property type="entry name" value="HTH_ICLR"/>
    <property type="match status" value="1"/>
</dbReference>
<dbReference type="InterPro" id="IPR029016">
    <property type="entry name" value="GAF-like_dom_sf"/>
</dbReference>
<dbReference type="Pfam" id="PF01614">
    <property type="entry name" value="IclR_C"/>
    <property type="match status" value="1"/>
</dbReference>
<dbReference type="GO" id="GO:0003677">
    <property type="term" value="F:DNA binding"/>
    <property type="evidence" value="ECO:0007669"/>
    <property type="project" value="UniProtKB-KW"/>
</dbReference>
<evidence type="ECO:0000256" key="3">
    <source>
        <dbReference type="ARBA" id="ARBA00023163"/>
    </source>
</evidence>
<dbReference type="PROSITE" id="PS51077">
    <property type="entry name" value="HTH_ICLR"/>
    <property type="match status" value="1"/>
</dbReference>
<accession>A0A0L6TZC7</accession>
<organism evidence="8 9">
    <name type="scientific">Acetobacterium bakii</name>
    <dbReference type="NCBI Taxonomy" id="52689"/>
    <lineage>
        <taxon>Bacteria</taxon>
        <taxon>Bacillati</taxon>
        <taxon>Bacillota</taxon>
        <taxon>Clostridia</taxon>
        <taxon>Eubacteriales</taxon>
        <taxon>Eubacteriaceae</taxon>
        <taxon>Acetobacterium</taxon>
    </lineage>
</organism>
<evidence type="ECO:0000259" key="6">
    <source>
        <dbReference type="PROSITE" id="PS51077"/>
    </source>
</evidence>
<dbReference type="InterPro" id="IPR050707">
    <property type="entry name" value="HTH_MetabolicPath_Reg"/>
</dbReference>
<keyword evidence="9" id="KW-1185">Reference proteome</keyword>
<dbReference type="FunFam" id="1.10.10.10:FF:000056">
    <property type="entry name" value="IclR family transcriptional regulator"/>
    <property type="match status" value="1"/>
</dbReference>
<protein>
    <recommendedName>
        <fullName evidence="5">Glycerol operon regulatory protein</fullName>
    </recommendedName>
</protein>
<keyword evidence="3" id="KW-0804">Transcription</keyword>
<evidence type="ECO:0000313" key="9">
    <source>
        <dbReference type="Proteomes" id="UP000036873"/>
    </source>
</evidence>
<keyword evidence="1" id="KW-0805">Transcription regulation</keyword>
<dbReference type="RefSeq" id="WP_050741252.1">
    <property type="nucleotide sequence ID" value="NZ_LGYO01000041.1"/>
</dbReference>
<dbReference type="SUPFAM" id="SSF46785">
    <property type="entry name" value="Winged helix' DNA-binding domain"/>
    <property type="match status" value="1"/>
</dbReference>
<reference evidence="9" key="1">
    <citation type="submission" date="2015-07" db="EMBL/GenBank/DDBJ databases">
        <title>Draft genome sequence of Acetobacterium bakii DSM 8293, a potential psychrophilic chemical producer through syngas fermentation.</title>
        <authorList>
            <person name="Song Y."/>
            <person name="Hwang S."/>
            <person name="Cho B.-K."/>
        </authorList>
    </citation>
    <scope>NUCLEOTIDE SEQUENCE [LARGE SCALE GENOMIC DNA]</scope>
    <source>
        <strain evidence="9">DSM 8239</strain>
    </source>
</reference>
<sequence>MDAKKKKTNLSSVGNTLCILNCFTVEQPEKRVTDIARELDLGKSTVSRLLATLASEGYVKKNPETQKFSLGLRLLSLASTLTSNLEIVREARPVLQQLVQETSESAQIAEIEGNRMIYVDQVKCKQPIRILAHIGRINPIHCTGSGRLLLAYQSEKRQQELLHGELMKYTPNTETDPVKIQKDLETIKNQGYCIITNELIEGVVSISAPIRDYRERVISAISVVGPLNRLTEEKIIFCRNRVQKAGREISKKMGCISEYFI</sequence>
<dbReference type="InterPro" id="IPR005471">
    <property type="entry name" value="Tscrpt_reg_IclR_N"/>
</dbReference>